<accession>D0AAK5</accession>
<sequence>MVPEGRVVVLVGKAPEVRLLAPRTISRRDQMRGCNTVTAAARVHGNVTSALILMYACACPSVGNYMMAVIGTAGFASLILLSVPQKKYGSRSFTFIHSFYPFLLFIFVPLF</sequence>
<dbReference type="Proteomes" id="UP000002316">
    <property type="component" value="Chromosome 11"/>
</dbReference>
<evidence type="ECO:0000313" key="2">
    <source>
        <dbReference type="EMBL" id="CBH18706.1"/>
    </source>
</evidence>
<dbReference type="GeneID" id="23867047"/>
<keyword evidence="1" id="KW-0812">Transmembrane</keyword>
<name>D0AAK5_TRYB9</name>
<keyword evidence="1" id="KW-1133">Transmembrane helix</keyword>
<organism evidence="2 3">
    <name type="scientific">Trypanosoma brucei gambiense (strain MHOM/CI/86/DAL972)</name>
    <dbReference type="NCBI Taxonomy" id="679716"/>
    <lineage>
        <taxon>Eukaryota</taxon>
        <taxon>Discoba</taxon>
        <taxon>Euglenozoa</taxon>
        <taxon>Kinetoplastea</taxon>
        <taxon>Metakinetoplastina</taxon>
        <taxon>Trypanosomatida</taxon>
        <taxon>Trypanosomatidae</taxon>
        <taxon>Trypanosoma</taxon>
    </lineage>
</organism>
<evidence type="ECO:0000256" key="1">
    <source>
        <dbReference type="SAM" id="Phobius"/>
    </source>
</evidence>
<dbReference type="RefSeq" id="XP_011780970.1">
    <property type="nucleotide sequence ID" value="XM_011782668.1"/>
</dbReference>
<evidence type="ECO:0000313" key="3">
    <source>
        <dbReference type="Proteomes" id="UP000002316"/>
    </source>
</evidence>
<dbReference type="KEGG" id="tbg:TbgDal_XI18260"/>
<dbReference type="EMBL" id="FN554974">
    <property type="protein sequence ID" value="CBH18706.1"/>
    <property type="molecule type" value="Genomic_DNA"/>
</dbReference>
<dbReference type="AlphaFoldDB" id="D0AAK5"/>
<feature type="transmembrane region" description="Helical" evidence="1">
    <location>
        <begin position="93"/>
        <end position="110"/>
    </location>
</feature>
<keyword evidence="1" id="KW-0472">Membrane</keyword>
<gene>
    <name evidence="2" type="ORF">TbgDal_XI18260</name>
</gene>
<feature type="transmembrane region" description="Helical" evidence="1">
    <location>
        <begin position="52"/>
        <end position="81"/>
    </location>
</feature>
<reference evidence="3" key="1">
    <citation type="journal article" date="2010" name="PLoS Negl. Trop. Dis.">
        <title>The genome sequence of Trypanosoma brucei gambiense, causative agent of chronic human african trypanosomiasis.</title>
        <authorList>
            <person name="Jackson A.P."/>
            <person name="Sanders M."/>
            <person name="Berry A."/>
            <person name="McQuillan J."/>
            <person name="Aslett M.A."/>
            <person name="Quail M.A."/>
            <person name="Chukualim B."/>
            <person name="Capewell P."/>
            <person name="MacLeod A."/>
            <person name="Melville S.E."/>
            <person name="Gibson W."/>
            <person name="Barry J.D."/>
            <person name="Berriman M."/>
            <person name="Hertz-Fowler C."/>
        </authorList>
    </citation>
    <scope>NUCLEOTIDE SEQUENCE [LARGE SCALE GENOMIC DNA]</scope>
    <source>
        <strain evidence="3">MHOM/CI/86/DAL972</strain>
    </source>
</reference>
<protein>
    <submittedName>
        <fullName evidence="2">Uncharacterized protein</fullName>
    </submittedName>
</protein>
<proteinExistence type="predicted"/>